<dbReference type="EMBL" id="GU134636">
    <property type="protein sequence ID" value="ACY95282.1"/>
    <property type="molecule type" value="mRNA"/>
</dbReference>
<accession>D1ME33</accession>
<protein>
    <submittedName>
        <fullName evidence="1">Uncharacterized protein</fullName>
    </submittedName>
</protein>
<name>D1ME33_MAIZE</name>
<reference evidence="1" key="1">
    <citation type="submission" date="2009-10" db="EMBL/GenBank/DDBJ databases">
        <title>Global Transcriptomic Responses of Maize Seedling Roots to Nitrate.</title>
        <authorList>
            <person name="Miller M.E."/>
            <person name="Schnable P.S."/>
            <person name="Dash S."/>
            <person name="Nettleton D."/>
        </authorList>
    </citation>
    <scope>NUCLEOTIDE SEQUENCE</scope>
</reference>
<gene>
    <name evidence="2" type="ORF">ZEAMMB73_Zm00001d013501</name>
</gene>
<sequence length="50" mass="5443">MQHSSTQTLTTQALLLPMEVKMCVRGACLCERQAVPRHSKTAAVTCQGRA</sequence>
<dbReference type="EMBL" id="CM000781">
    <property type="protein sequence ID" value="AQK63723.1"/>
    <property type="molecule type" value="Genomic_DNA"/>
</dbReference>
<organism evidence="1">
    <name type="scientific">Zea mays</name>
    <name type="common">Maize</name>
    <dbReference type="NCBI Taxonomy" id="4577"/>
    <lineage>
        <taxon>Eukaryota</taxon>
        <taxon>Viridiplantae</taxon>
        <taxon>Streptophyta</taxon>
        <taxon>Embryophyta</taxon>
        <taxon>Tracheophyta</taxon>
        <taxon>Spermatophyta</taxon>
        <taxon>Magnoliopsida</taxon>
        <taxon>Liliopsida</taxon>
        <taxon>Poales</taxon>
        <taxon>Poaceae</taxon>
        <taxon>PACMAD clade</taxon>
        <taxon>Panicoideae</taxon>
        <taxon>Andropogonodae</taxon>
        <taxon>Andropogoneae</taxon>
        <taxon>Tripsacinae</taxon>
        <taxon>Zea</taxon>
    </lineage>
</organism>
<evidence type="ECO:0000313" key="1">
    <source>
        <dbReference type="EMBL" id="ACY95282.1"/>
    </source>
</evidence>
<reference evidence="2" key="2">
    <citation type="submission" date="2015-12" db="EMBL/GenBank/DDBJ databases">
        <title>Update maize B73 reference genome by single molecule sequencing technologies.</title>
        <authorList>
            <consortium name="Maize Genome Sequencing Project"/>
            <person name="Ware D."/>
        </authorList>
    </citation>
    <scope>NUCLEOTIDE SEQUENCE</scope>
    <source>
        <tissue evidence="2">Seedling</tissue>
    </source>
</reference>
<evidence type="ECO:0000313" key="2">
    <source>
        <dbReference type="EMBL" id="AQK63723.1"/>
    </source>
</evidence>
<dbReference type="AlphaFoldDB" id="D1ME33"/>
<proteinExistence type="evidence at transcript level"/>